<feature type="domain" description="Methyltransferase" evidence="1">
    <location>
        <begin position="194"/>
        <end position="299"/>
    </location>
</feature>
<dbReference type="CDD" id="cd02440">
    <property type="entry name" value="AdoMet_MTases"/>
    <property type="match status" value="1"/>
</dbReference>
<evidence type="ECO:0000313" key="3">
    <source>
        <dbReference type="Proteomes" id="UP000001107"/>
    </source>
</evidence>
<protein>
    <submittedName>
        <fullName evidence="2">Methyltransferase type 12</fullName>
    </submittedName>
</protein>
<dbReference type="RefSeq" id="WP_012065851.1">
    <property type="nucleotide sequence ID" value="NC_009634.1"/>
</dbReference>
<accession>A6UR00</accession>
<dbReference type="AlphaFoldDB" id="A6UR00"/>
<dbReference type="GO" id="GO:0032259">
    <property type="term" value="P:methylation"/>
    <property type="evidence" value="ECO:0007669"/>
    <property type="project" value="UniProtKB-KW"/>
</dbReference>
<keyword evidence="3" id="KW-1185">Reference proteome</keyword>
<reference evidence="2" key="1">
    <citation type="submission" date="2007-06" db="EMBL/GenBank/DDBJ databases">
        <title>Complete sequence of Methanococcus vannielii SB.</title>
        <authorList>
            <consortium name="US DOE Joint Genome Institute"/>
            <person name="Copeland A."/>
            <person name="Lucas S."/>
            <person name="Lapidus A."/>
            <person name="Barry K."/>
            <person name="Glavina del Rio T."/>
            <person name="Dalin E."/>
            <person name="Tice H."/>
            <person name="Pitluck S."/>
            <person name="Chain P."/>
            <person name="Malfatti S."/>
            <person name="Shin M."/>
            <person name="Vergez L."/>
            <person name="Schmutz J."/>
            <person name="Larimer F."/>
            <person name="Land M."/>
            <person name="Hauser L."/>
            <person name="Kyrpides N."/>
            <person name="Anderson I."/>
            <person name="Sieprawska-Lupa M."/>
            <person name="Whitman W.B."/>
            <person name="Richardson P."/>
        </authorList>
    </citation>
    <scope>NUCLEOTIDE SEQUENCE [LARGE SCALE GENOMIC DNA]</scope>
    <source>
        <strain evidence="2">SB</strain>
    </source>
</reference>
<proteinExistence type="predicted"/>
<dbReference type="Pfam" id="PF13847">
    <property type="entry name" value="Methyltransf_31"/>
    <property type="match status" value="1"/>
</dbReference>
<dbReference type="HOGENOM" id="CLU_052780_0_0_2"/>
<dbReference type="eggNOG" id="arCOG05058">
    <property type="taxonomic scope" value="Archaea"/>
</dbReference>
<dbReference type="KEGG" id="mvn:Mevan_1019"/>
<dbReference type="EMBL" id="CP000742">
    <property type="protein sequence ID" value="ABR54922.1"/>
    <property type="molecule type" value="Genomic_DNA"/>
</dbReference>
<name>A6UR00_METVS</name>
<dbReference type="SUPFAM" id="SSF53335">
    <property type="entry name" value="S-adenosyl-L-methionine-dependent methyltransferases"/>
    <property type="match status" value="1"/>
</dbReference>
<dbReference type="GeneID" id="5325567"/>
<keyword evidence="2" id="KW-0808">Transferase</keyword>
<evidence type="ECO:0000259" key="1">
    <source>
        <dbReference type="Pfam" id="PF13847"/>
    </source>
</evidence>
<dbReference type="Proteomes" id="UP000001107">
    <property type="component" value="Chromosome"/>
</dbReference>
<dbReference type="InterPro" id="IPR025714">
    <property type="entry name" value="Methyltranfer_dom"/>
</dbReference>
<sequence length="358" mass="41069">MVLSEIYGKETGVSMNMISEGELLKHSKTGIIEVNGIKKKVESLNYTVEYINNELIGIFFRQGLKFGIFKAIDDNRPKLDTVENILPYPNKDIINKYVKTALALKMLFLTDDGFLELNPSFKYSSIYPDHEKLISDHFSNYDFISSLVQYALIGYEHPEVVLNFKKDADIWDIMLNTNYMKTCRDVISEYLDLKDGDSVLEVGCGSRAPQYYASKLSPNGYYMGVDVSKKLIKIAEGRLKRNGLDCASLKPLDFCETISKYTYDYVICAHTLSYTDSKNLFLKKMMDSLKKGGKLVIMEEFFTENPAVNTPLFEFYKGLNKYFKGYNSRKDILNQLEILGYGYNYELLGNNCIVIERI</sequence>
<dbReference type="OrthoDB" id="182741at2157"/>
<dbReference type="PANTHER" id="PTHR43861:SF6">
    <property type="entry name" value="METHYLTRANSFERASE TYPE 11"/>
    <property type="match status" value="1"/>
</dbReference>
<dbReference type="InterPro" id="IPR029063">
    <property type="entry name" value="SAM-dependent_MTases_sf"/>
</dbReference>
<gene>
    <name evidence="2" type="ordered locus">Mevan_1019</name>
</gene>
<dbReference type="PANTHER" id="PTHR43861">
    <property type="entry name" value="TRANS-ACONITATE 2-METHYLTRANSFERASE-RELATED"/>
    <property type="match status" value="1"/>
</dbReference>
<dbReference type="STRING" id="406327.Mevan_1019"/>
<organism evidence="2 3">
    <name type="scientific">Methanococcus vannielii (strain ATCC 35089 / DSM 1224 / JCM 13029 / OCM 148 / SB)</name>
    <dbReference type="NCBI Taxonomy" id="406327"/>
    <lineage>
        <taxon>Archaea</taxon>
        <taxon>Methanobacteriati</taxon>
        <taxon>Methanobacteriota</taxon>
        <taxon>Methanomada group</taxon>
        <taxon>Methanococci</taxon>
        <taxon>Methanococcales</taxon>
        <taxon>Methanococcaceae</taxon>
        <taxon>Methanococcus</taxon>
    </lineage>
</organism>
<dbReference type="Gene3D" id="3.40.50.150">
    <property type="entry name" value="Vaccinia Virus protein VP39"/>
    <property type="match status" value="1"/>
</dbReference>
<dbReference type="GO" id="GO:0008168">
    <property type="term" value="F:methyltransferase activity"/>
    <property type="evidence" value="ECO:0007669"/>
    <property type="project" value="UniProtKB-KW"/>
</dbReference>
<keyword evidence="2" id="KW-0489">Methyltransferase</keyword>
<evidence type="ECO:0000313" key="2">
    <source>
        <dbReference type="EMBL" id="ABR54922.1"/>
    </source>
</evidence>